<reference evidence="3 4" key="1">
    <citation type="journal article" date="2018" name="Genome Announc.">
        <title>Genome Sequence of Geothermobacter sp. HR-1 Iron Reducer from the Loihi Seamount.</title>
        <authorList>
            <person name="Smith H."/>
            <person name="Abuyen K."/>
            <person name="Tremblay J."/>
            <person name="Savalia P."/>
            <person name="Perez-Rodriguez I."/>
            <person name="Emerson D."/>
            <person name="Tully B."/>
            <person name="Amend J."/>
        </authorList>
    </citation>
    <scope>NUCLEOTIDE SEQUENCE [LARGE SCALE GENOMIC DNA]</scope>
    <source>
        <strain evidence="3 4">HR-1</strain>
    </source>
</reference>
<dbReference type="Pfam" id="PF04014">
    <property type="entry name" value="MazE_antitoxin"/>
    <property type="match status" value="1"/>
</dbReference>
<feature type="domain" description="SpoVT-AbrB" evidence="2">
    <location>
        <begin position="37"/>
        <end position="82"/>
    </location>
</feature>
<evidence type="ECO:0000313" key="4">
    <source>
        <dbReference type="Proteomes" id="UP000236340"/>
    </source>
</evidence>
<dbReference type="GO" id="GO:0003677">
    <property type="term" value="F:DNA binding"/>
    <property type="evidence" value="ECO:0007669"/>
    <property type="project" value="UniProtKB-UniRule"/>
</dbReference>
<dbReference type="InterPro" id="IPR037914">
    <property type="entry name" value="SpoVT-AbrB_sf"/>
</dbReference>
<dbReference type="SMART" id="SM00966">
    <property type="entry name" value="SpoVT_AbrB"/>
    <property type="match status" value="1"/>
</dbReference>
<sequence length="117" mass="12942">MGAPQIFGNLTQIKHVHSPSNRCSLIQVQVRAEVAMRENIIVSSRGQITLPAGMRKKLGIKPGGVVIVEDRDGEVVLRPAAVIEVDIYGDAEIDRWQSEDRLSASERKRILDKLGSR</sequence>
<accession>A0A2K2HDN1</accession>
<protein>
    <recommendedName>
        <fullName evidence="2">SpoVT-AbrB domain-containing protein</fullName>
    </recommendedName>
</protein>
<evidence type="ECO:0000313" key="3">
    <source>
        <dbReference type="EMBL" id="PNU21408.1"/>
    </source>
</evidence>
<evidence type="ECO:0000259" key="2">
    <source>
        <dbReference type="PROSITE" id="PS51740"/>
    </source>
</evidence>
<dbReference type="NCBIfam" id="TIGR01439">
    <property type="entry name" value="lp_hng_hel_AbrB"/>
    <property type="match status" value="1"/>
</dbReference>
<evidence type="ECO:0000256" key="1">
    <source>
        <dbReference type="PROSITE-ProRule" id="PRU01076"/>
    </source>
</evidence>
<dbReference type="PROSITE" id="PS51740">
    <property type="entry name" value="SPOVT_ABRB"/>
    <property type="match status" value="1"/>
</dbReference>
<dbReference type="SUPFAM" id="SSF89447">
    <property type="entry name" value="AbrB/MazE/MraZ-like"/>
    <property type="match status" value="1"/>
</dbReference>
<dbReference type="Proteomes" id="UP000236340">
    <property type="component" value="Unassembled WGS sequence"/>
</dbReference>
<keyword evidence="1" id="KW-0238">DNA-binding</keyword>
<dbReference type="EMBL" id="PPFX01000003">
    <property type="protein sequence ID" value="PNU21408.1"/>
    <property type="molecule type" value="Genomic_DNA"/>
</dbReference>
<gene>
    <name evidence="3" type="ORF">C2E25_02295</name>
</gene>
<comment type="caution">
    <text evidence="3">The sequence shown here is derived from an EMBL/GenBank/DDBJ whole genome shotgun (WGS) entry which is preliminary data.</text>
</comment>
<dbReference type="Gene3D" id="2.10.260.10">
    <property type="match status" value="1"/>
</dbReference>
<name>A0A2K2HDN1_9BACT</name>
<proteinExistence type="predicted"/>
<organism evidence="3 4">
    <name type="scientific">Geothermobacter hydrogeniphilus</name>
    <dbReference type="NCBI Taxonomy" id="1969733"/>
    <lineage>
        <taxon>Bacteria</taxon>
        <taxon>Pseudomonadati</taxon>
        <taxon>Thermodesulfobacteriota</taxon>
        <taxon>Desulfuromonadia</taxon>
        <taxon>Desulfuromonadales</taxon>
        <taxon>Geothermobacteraceae</taxon>
        <taxon>Geothermobacter</taxon>
    </lineage>
</organism>
<dbReference type="AlphaFoldDB" id="A0A2K2HDN1"/>
<dbReference type="InterPro" id="IPR007159">
    <property type="entry name" value="SpoVT-AbrB_dom"/>
</dbReference>